<dbReference type="InterPro" id="IPR025662">
    <property type="entry name" value="Sigma_54_int_dom_ATP-bd_1"/>
</dbReference>
<evidence type="ECO:0000256" key="2">
    <source>
        <dbReference type="ARBA" id="ARBA00022840"/>
    </source>
</evidence>
<dbReference type="PATRIC" id="fig|52133.19.peg.2066"/>
<dbReference type="FunFam" id="3.40.50.300:FF:000006">
    <property type="entry name" value="DNA-binding transcriptional regulator NtrC"/>
    <property type="match status" value="1"/>
</dbReference>
<dbReference type="PROSITE" id="PS00688">
    <property type="entry name" value="SIGMA54_INTERACT_3"/>
    <property type="match status" value="1"/>
</dbReference>
<evidence type="ECO:0000256" key="1">
    <source>
        <dbReference type="ARBA" id="ARBA00022741"/>
    </source>
</evidence>
<keyword evidence="3" id="KW-0805">Transcription regulation</keyword>
<proteinExistence type="predicted"/>
<gene>
    <name evidence="7" type="primary">nifA</name>
    <name evidence="7" type="ORF">AVENLUH13518_02033</name>
</gene>
<dbReference type="PANTHER" id="PTHR32071">
    <property type="entry name" value="TRANSCRIPTIONAL REGULATORY PROTEIN"/>
    <property type="match status" value="1"/>
</dbReference>
<dbReference type="InterPro" id="IPR003593">
    <property type="entry name" value="AAA+_ATPase"/>
</dbReference>
<dbReference type="PROSITE" id="PS00675">
    <property type="entry name" value="SIGMA54_INTERACT_1"/>
    <property type="match status" value="1"/>
</dbReference>
<dbReference type="InterPro" id="IPR002078">
    <property type="entry name" value="Sigma_54_int"/>
</dbReference>
<dbReference type="Pfam" id="PF02954">
    <property type="entry name" value="HTH_8"/>
    <property type="match status" value="1"/>
</dbReference>
<reference evidence="7 8" key="1">
    <citation type="journal article" date="2016" name="Sci. Rep.">
        <title>Genomic and phenotypic characterization of the species Acinetobacter venetianus.</title>
        <authorList>
            <person name="Fondi M."/>
            <person name="Maida I."/>
            <person name="Perrin E."/>
            <person name="Orlandini V."/>
            <person name="La Torre L."/>
            <person name="Bosi E."/>
            <person name="Negroni A."/>
            <person name="Zanaroli G."/>
            <person name="Fava F."/>
            <person name="Decorosi F."/>
            <person name="Giovannetti L."/>
            <person name="Viti C."/>
            <person name="Vaneechoutte M."/>
            <person name="Dijkshoorn L."/>
            <person name="Fani R."/>
        </authorList>
    </citation>
    <scope>NUCLEOTIDE SEQUENCE [LARGE SCALE GENOMIC DNA]</scope>
    <source>
        <strain evidence="7 8">LUH13518</strain>
    </source>
</reference>
<keyword evidence="2" id="KW-0067">ATP-binding</keyword>
<protein>
    <submittedName>
        <fullName evidence="7">Nif-specific regulatory protein</fullName>
    </submittedName>
</protein>
<comment type="caution">
    <text evidence="7">The sequence shown here is derived from an EMBL/GenBank/DDBJ whole genome shotgun (WGS) entry which is preliminary data.</text>
</comment>
<dbReference type="InterPro" id="IPR025944">
    <property type="entry name" value="Sigma_54_int_dom_CS"/>
</dbReference>
<dbReference type="InterPro" id="IPR027417">
    <property type="entry name" value="P-loop_NTPase"/>
</dbReference>
<name>A0A150HU05_9GAMM</name>
<keyword evidence="5" id="KW-0804">Transcription</keyword>
<dbReference type="InterPro" id="IPR002197">
    <property type="entry name" value="HTH_Fis"/>
</dbReference>
<evidence type="ECO:0000313" key="8">
    <source>
        <dbReference type="Proteomes" id="UP000075544"/>
    </source>
</evidence>
<evidence type="ECO:0000259" key="6">
    <source>
        <dbReference type="PROSITE" id="PS50045"/>
    </source>
</evidence>
<dbReference type="InterPro" id="IPR058031">
    <property type="entry name" value="AAA_lid_NorR"/>
</dbReference>
<dbReference type="PROSITE" id="PS00676">
    <property type="entry name" value="SIGMA54_INTERACT_2"/>
    <property type="match status" value="1"/>
</dbReference>
<organism evidence="7 8">
    <name type="scientific">Acinetobacter venetianus</name>
    <dbReference type="NCBI Taxonomy" id="52133"/>
    <lineage>
        <taxon>Bacteria</taxon>
        <taxon>Pseudomonadati</taxon>
        <taxon>Pseudomonadota</taxon>
        <taxon>Gammaproteobacteria</taxon>
        <taxon>Moraxellales</taxon>
        <taxon>Moraxellaceae</taxon>
        <taxon>Acinetobacter</taxon>
    </lineage>
</organism>
<dbReference type="SUPFAM" id="SSF52540">
    <property type="entry name" value="P-loop containing nucleoside triphosphate hydrolases"/>
    <property type="match status" value="1"/>
</dbReference>
<dbReference type="InterPro" id="IPR009057">
    <property type="entry name" value="Homeodomain-like_sf"/>
</dbReference>
<dbReference type="InterPro" id="IPR025943">
    <property type="entry name" value="Sigma_54_int_dom_ATP-bd_2"/>
</dbReference>
<dbReference type="Pfam" id="PF25601">
    <property type="entry name" value="AAA_lid_14"/>
    <property type="match status" value="1"/>
</dbReference>
<dbReference type="GO" id="GO:0005524">
    <property type="term" value="F:ATP binding"/>
    <property type="evidence" value="ECO:0007669"/>
    <property type="project" value="UniProtKB-KW"/>
</dbReference>
<dbReference type="Gene3D" id="3.40.50.300">
    <property type="entry name" value="P-loop containing nucleotide triphosphate hydrolases"/>
    <property type="match status" value="1"/>
</dbReference>
<dbReference type="CDD" id="cd00009">
    <property type="entry name" value="AAA"/>
    <property type="match status" value="1"/>
</dbReference>
<dbReference type="SMART" id="SM00382">
    <property type="entry name" value="AAA"/>
    <property type="match status" value="1"/>
</dbReference>
<dbReference type="Gene3D" id="1.10.8.60">
    <property type="match status" value="1"/>
</dbReference>
<dbReference type="Pfam" id="PF00158">
    <property type="entry name" value="Sigma54_activat"/>
    <property type="match status" value="1"/>
</dbReference>
<evidence type="ECO:0000313" key="7">
    <source>
        <dbReference type="EMBL" id="KXZ70051.1"/>
    </source>
</evidence>
<accession>A0A150HU05</accession>
<feature type="domain" description="Sigma-54 factor interaction" evidence="6">
    <location>
        <begin position="124"/>
        <end position="352"/>
    </location>
</feature>
<dbReference type="AlphaFoldDB" id="A0A150HU05"/>
<sequence>MTQLIDFKTQVDLENFLGYLQQLITDCALFIVDHTDSTIIYEFKSTKLNPSISALSKQQILNNALDTGKFNFKSTNGSSELFCHRHNIHVSDQNFTGTLFLIQLLQQIEIILPKLSIQGLSETFHSQSPEMQRMFSIIQRVAITEFPVLVRGESGSGKELVAQAIHDYSQRKNKVFIAINCAALNANILESELFGHVKGAFTGAIREHKGVFERAAGGTLFLDEIAEIPLELQAKLLRVLETGEFTPLGGEKSIKANVRIITATHRALREEAKLGRFRQDLLYRLRVIPIFVPPLRDRKEDIPLIANFILSEQQTIFQHTASLSNDALNALIDYDWPGNVRELKNTLLYAITMANEKSEIELCDLPDEIIDNPHIPSDLMIHTTEHMHSSDKINKDMIRKALIKYDYDLNQVAKALDISRTTLWRYRKKFNL</sequence>
<dbReference type="SUPFAM" id="SSF46689">
    <property type="entry name" value="Homeodomain-like"/>
    <property type="match status" value="1"/>
</dbReference>
<dbReference type="RefSeq" id="WP_061524905.1">
    <property type="nucleotide sequence ID" value="NZ_JRHX01000062.1"/>
</dbReference>
<evidence type="ECO:0000256" key="3">
    <source>
        <dbReference type="ARBA" id="ARBA00023015"/>
    </source>
</evidence>
<dbReference type="PROSITE" id="PS50045">
    <property type="entry name" value="SIGMA54_INTERACT_4"/>
    <property type="match status" value="1"/>
</dbReference>
<dbReference type="GO" id="GO:0043565">
    <property type="term" value="F:sequence-specific DNA binding"/>
    <property type="evidence" value="ECO:0007669"/>
    <property type="project" value="InterPro"/>
</dbReference>
<dbReference type="EMBL" id="JRHX01000062">
    <property type="protein sequence ID" value="KXZ70051.1"/>
    <property type="molecule type" value="Genomic_DNA"/>
</dbReference>
<evidence type="ECO:0000256" key="4">
    <source>
        <dbReference type="ARBA" id="ARBA00023125"/>
    </source>
</evidence>
<keyword evidence="1" id="KW-0547">Nucleotide-binding</keyword>
<dbReference type="Proteomes" id="UP000075544">
    <property type="component" value="Unassembled WGS sequence"/>
</dbReference>
<keyword evidence="4" id="KW-0238">DNA-binding</keyword>
<dbReference type="GO" id="GO:0006355">
    <property type="term" value="P:regulation of DNA-templated transcription"/>
    <property type="evidence" value="ECO:0007669"/>
    <property type="project" value="InterPro"/>
</dbReference>
<evidence type="ECO:0000256" key="5">
    <source>
        <dbReference type="ARBA" id="ARBA00023163"/>
    </source>
</evidence>
<dbReference type="Gene3D" id="1.10.10.60">
    <property type="entry name" value="Homeodomain-like"/>
    <property type="match status" value="1"/>
</dbReference>